<evidence type="ECO:0000313" key="2">
    <source>
        <dbReference type="Proteomes" id="UP000294847"/>
    </source>
</evidence>
<dbReference type="Pfam" id="PF00651">
    <property type="entry name" value="BTB"/>
    <property type="match status" value="1"/>
</dbReference>
<dbReference type="PROSITE" id="PS50097">
    <property type="entry name" value="BTB"/>
    <property type="match status" value="1"/>
</dbReference>
<dbReference type="EMBL" id="CP034207">
    <property type="protein sequence ID" value="QBZ60683.1"/>
    <property type="molecule type" value="Genomic_DNA"/>
</dbReference>
<dbReference type="InterPro" id="IPR011333">
    <property type="entry name" value="SKP1/BTB/POZ_sf"/>
</dbReference>
<dbReference type="Proteomes" id="UP000294847">
    <property type="component" value="Chromosome 4"/>
</dbReference>
<dbReference type="SUPFAM" id="SSF54695">
    <property type="entry name" value="POZ domain"/>
    <property type="match status" value="1"/>
</dbReference>
<dbReference type="CDD" id="cd18186">
    <property type="entry name" value="BTB_POZ_ZBTB_KLHL-like"/>
    <property type="match status" value="1"/>
</dbReference>
<organism evidence="1 2">
    <name type="scientific">Pyricularia oryzae</name>
    <name type="common">Rice blast fungus</name>
    <name type="synonym">Magnaporthe oryzae</name>
    <dbReference type="NCBI Taxonomy" id="318829"/>
    <lineage>
        <taxon>Eukaryota</taxon>
        <taxon>Fungi</taxon>
        <taxon>Dikarya</taxon>
        <taxon>Ascomycota</taxon>
        <taxon>Pezizomycotina</taxon>
        <taxon>Sordariomycetes</taxon>
        <taxon>Sordariomycetidae</taxon>
        <taxon>Magnaporthales</taxon>
        <taxon>Pyriculariaceae</taxon>
        <taxon>Pyricularia</taxon>
    </lineage>
</organism>
<dbReference type="Gene3D" id="3.30.710.10">
    <property type="entry name" value="Potassium Channel Kv1.1, Chain A"/>
    <property type="match status" value="1"/>
</dbReference>
<sequence>MDNPEDQGGSAPPAKKQKTSIFGFSQLPTSGAAFQSPLFTPTTNSKIFGSAWTGLPPKTNTAPANPFILQESITIDSEGDLYLEVRESHIFQVDSRMLCRCSPVFKAMLTGPWLESQPTEGKWTIKLPEDSPRGLEVLLNIVHGRFDMVPASLEGDYLFDVCVEADKRDMVKVLRPWSKVWGMKLGLDPYSRLLTDLFTSWVLGWGDIYAKLIMHMVRNCYIRGPGSVQVILRLTPGSNLQFFDLNQTLQGYAHAKSTGFMDQIPMLREASMNSFLQLLHRFWVKFANAAPIARFPRERAIIFGWFASGLHKMKIYALSDSMTTTRQCTLQLLFDETKSIAQRIETPHKPSARLHKSCSTAAAELRKDVVELENLTYVLNESHRKHFEERAELLGNEGTE</sequence>
<dbReference type="AlphaFoldDB" id="A0A4P7NFP8"/>
<name>A0A4P7NFP8_PYROR</name>
<accession>A0A4P7NFP8</accession>
<dbReference type="OMA" id="GNICVES"/>
<gene>
    <name evidence="1" type="ORF">PoMZ_07625</name>
</gene>
<dbReference type="InterPro" id="IPR000210">
    <property type="entry name" value="BTB/POZ_dom"/>
</dbReference>
<proteinExistence type="predicted"/>
<protein>
    <submittedName>
        <fullName evidence="1">Uncharacterized protein</fullName>
    </submittedName>
</protein>
<reference evidence="1 2" key="1">
    <citation type="journal article" date="2019" name="Mol. Biol. Evol.">
        <title>Blast fungal genomes show frequent chromosomal changes, gene gains and losses, and effector gene turnover.</title>
        <authorList>
            <person name="Gomez Luciano L.B."/>
            <person name="Jason Tsai I."/>
            <person name="Chuma I."/>
            <person name="Tosa Y."/>
            <person name="Chen Y.H."/>
            <person name="Li J.Y."/>
            <person name="Li M.Y."/>
            <person name="Jade Lu M.Y."/>
            <person name="Nakayashiki H."/>
            <person name="Li W.H."/>
        </authorList>
    </citation>
    <scope>NUCLEOTIDE SEQUENCE [LARGE SCALE GENOMIC DNA]</scope>
    <source>
        <strain evidence="1">MZ5-1-6</strain>
    </source>
</reference>
<evidence type="ECO:0000313" key="1">
    <source>
        <dbReference type="EMBL" id="QBZ60683.1"/>
    </source>
</evidence>